<dbReference type="Pfam" id="PF00014">
    <property type="entry name" value="Kunitz_BPTI"/>
    <property type="match status" value="1"/>
</dbReference>
<sequence>MAVIKVMKHSNGPIMADTSEKKQYPPETRARQDKAGKRRRDAPILTPHSSVYGRETRKNTGPQDVERDTCGPPASLNKRQWNVLQPSLLFWREPRLFRLKVQWNLRMFRVLPTFADPCRDPLGPERCKEGVENRYYYDVDAGHCKETGFGFCSGHWDSFIGLEECKTRCESEPVFPIVILR</sequence>
<name>A0A9J6EU56_RHIMP</name>
<dbReference type="SUPFAM" id="SSF57362">
    <property type="entry name" value="BPTI-like"/>
    <property type="match status" value="1"/>
</dbReference>
<reference evidence="3" key="1">
    <citation type="journal article" date="2020" name="Cell">
        <title>Large-Scale Comparative Analyses of Tick Genomes Elucidate Their Genetic Diversity and Vector Capacities.</title>
        <authorList>
            <consortium name="Tick Genome and Microbiome Consortium (TIGMIC)"/>
            <person name="Jia N."/>
            <person name="Wang J."/>
            <person name="Shi W."/>
            <person name="Du L."/>
            <person name="Sun Y."/>
            <person name="Zhan W."/>
            <person name="Jiang J.F."/>
            <person name="Wang Q."/>
            <person name="Zhang B."/>
            <person name="Ji P."/>
            <person name="Bell-Sakyi L."/>
            <person name="Cui X.M."/>
            <person name="Yuan T.T."/>
            <person name="Jiang B.G."/>
            <person name="Yang W.F."/>
            <person name="Lam T.T."/>
            <person name="Chang Q.C."/>
            <person name="Ding S.J."/>
            <person name="Wang X.J."/>
            <person name="Zhu J.G."/>
            <person name="Ruan X.D."/>
            <person name="Zhao L."/>
            <person name="Wei J.T."/>
            <person name="Ye R.Z."/>
            <person name="Que T.C."/>
            <person name="Du C.H."/>
            <person name="Zhou Y.H."/>
            <person name="Cheng J.X."/>
            <person name="Dai P.F."/>
            <person name="Guo W.B."/>
            <person name="Han X.H."/>
            <person name="Huang E.J."/>
            <person name="Li L.F."/>
            <person name="Wei W."/>
            <person name="Gao Y.C."/>
            <person name="Liu J.Z."/>
            <person name="Shao H.Z."/>
            <person name="Wang X."/>
            <person name="Wang C.C."/>
            <person name="Yang T.C."/>
            <person name="Huo Q.B."/>
            <person name="Li W."/>
            <person name="Chen H.Y."/>
            <person name="Chen S.E."/>
            <person name="Zhou L.G."/>
            <person name="Ni X.B."/>
            <person name="Tian J.H."/>
            <person name="Sheng Y."/>
            <person name="Liu T."/>
            <person name="Pan Y.S."/>
            <person name="Xia L.Y."/>
            <person name="Li J."/>
            <person name="Zhao F."/>
            <person name="Cao W.C."/>
        </authorList>
    </citation>
    <scope>NUCLEOTIDE SEQUENCE</scope>
    <source>
        <strain evidence="3">Rmic-2018</strain>
    </source>
</reference>
<gene>
    <name evidence="3" type="ORF">HPB51_018358</name>
</gene>
<keyword evidence="4" id="KW-1185">Reference proteome</keyword>
<organism evidence="3 4">
    <name type="scientific">Rhipicephalus microplus</name>
    <name type="common">Cattle tick</name>
    <name type="synonym">Boophilus microplus</name>
    <dbReference type="NCBI Taxonomy" id="6941"/>
    <lineage>
        <taxon>Eukaryota</taxon>
        <taxon>Metazoa</taxon>
        <taxon>Ecdysozoa</taxon>
        <taxon>Arthropoda</taxon>
        <taxon>Chelicerata</taxon>
        <taxon>Arachnida</taxon>
        <taxon>Acari</taxon>
        <taxon>Parasitiformes</taxon>
        <taxon>Ixodida</taxon>
        <taxon>Ixodoidea</taxon>
        <taxon>Ixodidae</taxon>
        <taxon>Rhipicephalinae</taxon>
        <taxon>Rhipicephalus</taxon>
        <taxon>Boophilus</taxon>
    </lineage>
</organism>
<dbReference type="Proteomes" id="UP000821866">
    <property type="component" value="Chromosome 10"/>
</dbReference>
<feature type="domain" description="BPTI/Kunitz inhibitor" evidence="2">
    <location>
        <begin position="118"/>
        <end position="169"/>
    </location>
</feature>
<evidence type="ECO:0000313" key="3">
    <source>
        <dbReference type="EMBL" id="KAH8037870.1"/>
    </source>
</evidence>
<dbReference type="InterPro" id="IPR002223">
    <property type="entry name" value="Kunitz_BPTI"/>
</dbReference>
<protein>
    <recommendedName>
        <fullName evidence="2">BPTI/Kunitz inhibitor domain-containing protein</fullName>
    </recommendedName>
</protein>
<evidence type="ECO:0000259" key="2">
    <source>
        <dbReference type="PROSITE" id="PS50279"/>
    </source>
</evidence>
<feature type="compositionally biased region" description="Basic and acidic residues" evidence="1">
    <location>
        <begin position="18"/>
        <end position="35"/>
    </location>
</feature>
<reference evidence="3" key="2">
    <citation type="submission" date="2021-09" db="EMBL/GenBank/DDBJ databases">
        <authorList>
            <person name="Jia N."/>
            <person name="Wang J."/>
            <person name="Shi W."/>
            <person name="Du L."/>
            <person name="Sun Y."/>
            <person name="Zhan W."/>
            <person name="Jiang J."/>
            <person name="Wang Q."/>
            <person name="Zhang B."/>
            <person name="Ji P."/>
            <person name="Sakyi L.B."/>
            <person name="Cui X."/>
            <person name="Yuan T."/>
            <person name="Jiang B."/>
            <person name="Yang W."/>
            <person name="Lam T.T.-Y."/>
            <person name="Chang Q."/>
            <person name="Ding S."/>
            <person name="Wang X."/>
            <person name="Zhu J."/>
            <person name="Ruan X."/>
            <person name="Zhao L."/>
            <person name="Wei J."/>
            <person name="Que T."/>
            <person name="Du C."/>
            <person name="Cheng J."/>
            <person name="Dai P."/>
            <person name="Han X."/>
            <person name="Huang E."/>
            <person name="Gao Y."/>
            <person name="Liu J."/>
            <person name="Shao H."/>
            <person name="Ye R."/>
            <person name="Li L."/>
            <person name="Wei W."/>
            <person name="Wang X."/>
            <person name="Wang C."/>
            <person name="Huo Q."/>
            <person name="Li W."/>
            <person name="Guo W."/>
            <person name="Chen H."/>
            <person name="Chen S."/>
            <person name="Zhou L."/>
            <person name="Zhou L."/>
            <person name="Ni X."/>
            <person name="Tian J."/>
            <person name="Zhou Y."/>
            <person name="Sheng Y."/>
            <person name="Liu T."/>
            <person name="Pan Y."/>
            <person name="Xia L."/>
            <person name="Li J."/>
            <person name="Zhao F."/>
            <person name="Cao W."/>
        </authorList>
    </citation>
    <scope>NUCLEOTIDE SEQUENCE</scope>
    <source>
        <strain evidence="3">Rmic-2018</strain>
        <tissue evidence="3">Larvae</tissue>
    </source>
</reference>
<feature type="compositionally biased region" description="Basic and acidic residues" evidence="1">
    <location>
        <begin position="54"/>
        <end position="69"/>
    </location>
</feature>
<dbReference type="InterPro" id="IPR036880">
    <property type="entry name" value="Kunitz_BPTI_sf"/>
</dbReference>
<dbReference type="AlphaFoldDB" id="A0A9J6EU56"/>
<comment type="caution">
    <text evidence="3">The sequence shown here is derived from an EMBL/GenBank/DDBJ whole genome shotgun (WGS) entry which is preliminary data.</text>
</comment>
<dbReference type="Gene3D" id="4.10.410.10">
    <property type="entry name" value="Pancreatic trypsin inhibitor Kunitz domain"/>
    <property type="match status" value="1"/>
</dbReference>
<dbReference type="GO" id="GO:0004867">
    <property type="term" value="F:serine-type endopeptidase inhibitor activity"/>
    <property type="evidence" value="ECO:0007669"/>
    <property type="project" value="InterPro"/>
</dbReference>
<dbReference type="PROSITE" id="PS50279">
    <property type="entry name" value="BPTI_KUNITZ_2"/>
    <property type="match status" value="1"/>
</dbReference>
<accession>A0A9J6EU56</accession>
<feature type="region of interest" description="Disordered" evidence="1">
    <location>
        <begin position="1"/>
        <end position="73"/>
    </location>
</feature>
<evidence type="ECO:0000256" key="1">
    <source>
        <dbReference type="SAM" id="MobiDB-lite"/>
    </source>
</evidence>
<dbReference type="SMART" id="SM00131">
    <property type="entry name" value="KU"/>
    <property type="match status" value="1"/>
</dbReference>
<evidence type="ECO:0000313" key="4">
    <source>
        <dbReference type="Proteomes" id="UP000821866"/>
    </source>
</evidence>
<dbReference type="EMBL" id="JABSTU010000002">
    <property type="protein sequence ID" value="KAH8037870.1"/>
    <property type="molecule type" value="Genomic_DNA"/>
</dbReference>
<proteinExistence type="predicted"/>